<evidence type="ECO:0000256" key="8">
    <source>
        <dbReference type="ARBA" id="ARBA00023284"/>
    </source>
</evidence>
<dbReference type="PANTHER" id="PTHR42801">
    <property type="entry name" value="THIOREDOXIN-DEPENDENT PEROXIDE REDUCTASE"/>
    <property type="match status" value="1"/>
</dbReference>
<evidence type="ECO:0000256" key="12">
    <source>
        <dbReference type="ARBA" id="ARBA00049091"/>
    </source>
</evidence>
<dbReference type="SUPFAM" id="SSF52833">
    <property type="entry name" value="Thioredoxin-like"/>
    <property type="match status" value="1"/>
</dbReference>
<dbReference type="PIRSF" id="PIRSF000239">
    <property type="entry name" value="AHPC"/>
    <property type="match status" value="1"/>
</dbReference>
<dbReference type="InterPro" id="IPR024706">
    <property type="entry name" value="Peroxiredoxin_AhpC-typ"/>
</dbReference>
<evidence type="ECO:0000256" key="11">
    <source>
        <dbReference type="ARBA" id="ARBA00042639"/>
    </source>
</evidence>
<dbReference type="EC" id="1.11.1.24" evidence="3"/>
<keyword evidence="8" id="KW-0676">Redox-active center</keyword>
<gene>
    <name evidence="14" type="ORF">GCM10022388_00890</name>
</gene>
<dbReference type="RefSeq" id="WP_345089028.1">
    <property type="nucleotide sequence ID" value="NZ_BAABCS010000002.1"/>
</dbReference>
<proteinExistence type="inferred from homology"/>
<evidence type="ECO:0000256" key="3">
    <source>
        <dbReference type="ARBA" id="ARBA00013017"/>
    </source>
</evidence>
<keyword evidence="15" id="KW-1185">Reference proteome</keyword>
<sequence>MSLKIGDKLPSFSAKDTNGNIFNSQDYIGKQPLVIYFYPKDDTPGCTAQACSFRDNYQEFKDLGAEVIGISSDTITSHLKFKSKFNLPFILLSDNDKKLRKLFGVQNNLFIIPGRETFVIDKQGMVIMVFNSMSSEIHITKALKVLKKLTN</sequence>
<keyword evidence="6" id="KW-0560">Oxidoreductase</keyword>
<dbReference type="CDD" id="cd03017">
    <property type="entry name" value="PRX_BCP"/>
    <property type="match status" value="1"/>
</dbReference>
<comment type="catalytic activity">
    <reaction evidence="12">
        <text>a hydroperoxide + [thioredoxin]-dithiol = an alcohol + [thioredoxin]-disulfide + H2O</text>
        <dbReference type="Rhea" id="RHEA:62620"/>
        <dbReference type="Rhea" id="RHEA-COMP:10698"/>
        <dbReference type="Rhea" id="RHEA-COMP:10700"/>
        <dbReference type="ChEBI" id="CHEBI:15377"/>
        <dbReference type="ChEBI" id="CHEBI:29950"/>
        <dbReference type="ChEBI" id="CHEBI:30879"/>
        <dbReference type="ChEBI" id="CHEBI:35924"/>
        <dbReference type="ChEBI" id="CHEBI:50058"/>
        <dbReference type="EC" id="1.11.1.24"/>
    </reaction>
</comment>
<dbReference type="Pfam" id="PF00578">
    <property type="entry name" value="AhpC-TSA"/>
    <property type="match status" value="1"/>
</dbReference>
<keyword evidence="7" id="KW-1015">Disulfide bond</keyword>
<reference evidence="15" key="1">
    <citation type="journal article" date="2019" name="Int. J. Syst. Evol. Microbiol.">
        <title>The Global Catalogue of Microorganisms (GCM) 10K type strain sequencing project: providing services to taxonomists for standard genome sequencing and annotation.</title>
        <authorList>
            <consortium name="The Broad Institute Genomics Platform"/>
            <consortium name="The Broad Institute Genome Sequencing Center for Infectious Disease"/>
            <person name="Wu L."/>
            <person name="Ma J."/>
        </authorList>
    </citation>
    <scope>NUCLEOTIDE SEQUENCE [LARGE SCALE GENOMIC DNA]</scope>
    <source>
        <strain evidence="15">JCM 17068</strain>
    </source>
</reference>
<evidence type="ECO:0000256" key="9">
    <source>
        <dbReference type="ARBA" id="ARBA00032824"/>
    </source>
</evidence>
<dbReference type="PROSITE" id="PS51352">
    <property type="entry name" value="THIOREDOXIN_2"/>
    <property type="match status" value="1"/>
</dbReference>
<dbReference type="Gene3D" id="3.40.30.10">
    <property type="entry name" value="Glutaredoxin"/>
    <property type="match status" value="1"/>
</dbReference>
<accession>A0ABP7UC27</accession>
<comment type="caution">
    <text evidence="14">The sequence shown here is derived from an EMBL/GenBank/DDBJ whole genome shotgun (WGS) entry which is preliminary data.</text>
</comment>
<dbReference type="InterPro" id="IPR000866">
    <property type="entry name" value="AhpC/TSA"/>
</dbReference>
<dbReference type="PANTHER" id="PTHR42801:SF4">
    <property type="entry name" value="AHPC_TSA FAMILY PROTEIN"/>
    <property type="match status" value="1"/>
</dbReference>
<evidence type="ECO:0000256" key="1">
    <source>
        <dbReference type="ARBA" id="ARBA00003330"/>
    </source>
</evidence>
<evidence type="ECO:0000256" key="4">
    <source>
        <dbReference type="ARBA" id="ARBA00022559"/>
    </source>
</evidence>
<evidence type="ECO:0000313" key="15">
    <source>
        <dbReference type="Proteomes" id="UP001500426"/>
    </source>
</evidence>
<evidence type="ECO:0000313" key="14">
    <source>
        <dbReference type="EMBL" id="GAA4040153.1"/>
    </source>
</evidence>
<evidence type="ECO:0000256" key="5">
    <source>
        <dbReference type="ARBA" id="ARBA00022862"/>
    </source>
</evidence>
<keyword evidence="5" id="KW-0049">Antioxidant</keyword>
<dbReference type="Proteomes" id="UP001500426">
    <property type="component" value="Unassembled WGS sequence"/>
</dbReference>
<dbReference type="InterPro" id="IPR050924">
    <property type="entry name" value="Peroxiredoxin_BCP/PrxQ"/>
</dbReference>
<comment type="function">
    <text evidence="1">Thiol-specific peroxidase that catalyzes the reduction of hydrogen peroxide and organic hydroperoxides to water and alcohols, respectively. Plays a role in cell protection against oxidative stress by detoxifying peroxides and as sensor of hydrogen peroxide-mediated signaling events.</text>
</comment>
<evidence type="ECO:0000256" key="6">
    <source>
        <dbReference type="ARBA" id="ARBA00023002"/>
    </source>
</evidence>
<feature type="domain" description="Thioredoxin" evidence="13">
    <location>
        <begin position="3"/>
        <end position="151"/>
    </location>
</feature>
<evidence type="ECO:0000256" key="2">
    <source>
        <dbReference type="ARBA" id="ARBA00011245"/>
    </source>
</evidence>
<comment type="similarity">
    <text evidence="10">Belongs to the peroxiredoxin family. BCP/PrxQ subfamily.</text>
</comment>
<dbReference type="InterPro" id="IPR036249">
    <property type="entry name" value="Thioredoxin-like_sf"/>
</dbReference>
<evidence type="ECO:0000256" key="7">
    <source>
        <dbReference type="ARBA" id="ARBA00023157"/>
    </source>
</evidence>
<name>A0ABP7UC27_9FLAO</name>
<dbReference type="InterPro" id="IPR013766">
    <property type="entry name" value="Thioredoxin_domain"/>
</dbReference>
<protein>
    <recommendedName>
        <fullName evidence="3">thioredoxin-dependent peroxiredoxin</fullName>
        <ecNumber evidence="3">1.11.1.24</ecNumber>
    </recommendedName>
    <alternativeName>
        <fullName evidence="9">Thioredoxin peroxidase</fullName>
    </alternativeName>
    <alternativeName>
        <fullName evidence="11">Thioredoxin-dependent peroxiredoxin Bcp</fullName>
    </alternativeName>
</protein>
<evidence type="ECO:0000259" key="13">
    <source>
        <dbReference type="PROSITE" id="PS51352"/>
    </source>
</evidence>
<evidence type="ECO:0000256" key="10">
    <source>
        <dbReference type="ARBA" id="ARBA00038489"/>
    </source>
</evidence>
<keyword evidence="4" id="KW-0575">Peroxidase</keyword>
<organism evidence="14 15">
    <name type="scientific">Flavobacterium chungnamense</name>
    <dbReference type="NCBI Taxonomy" id="706182"/>
    <lineage>
        <taxon>Bacteria</taxon>
        <taxon>Pseudomonadati</taxon>
        <taxon>Bacteroidota</taxon>
        <taxon>Flavobacteriia</taxon>
        <taxon>Flavobacteriales</taxon>
        <taxon>Flavobacteriaceae</taxon>
        <taxon>Flavobacterium</taxon>
    </lineage>
</organism>
<comment type="subunit">
    <text evidence="2">Monomer.</text>
</comment>
<dbReference type="EMBL" id="BAABCS010000002">
    <property type="protein sequence ID" value="GAA4040153.1"/>
    <property type="molecule type" value="Genomic_DNA"/>
</dbReference>